<name>A0A1B6MJP0_9HEMI</name>
<feature type="domain" description="CN hydrolase" evidence="4">
    <location>
        <begin position="32"/>
        <end position="295"/>
    </location>
</feature>
<comment type="similarity">
    <text evidence="1">Belongs to the carbon-nitrogen hydrolase superfamily. BTD/VNN family.</text>
</comment>
<dbReference type="EMBL" id="GEBQ01003856">
    <property type="protein sequence ID" value="JAT36121.1"/>
    <property type="molecule type" value="Transcribed_RNA"/>
</dbReference>
<dbReference type="PROSITE" id="PS50263">
    <property type="entry name" value="CN_HYDROLASE"/>
    <property type="match status" value="1"/>
</dbReference>
<dbReference type="Pfam" id="PF00795">
    <property type="entry name" value="CN_hydrolase"/>
    <property type="match status" value="1"/>
</dbReference>
<sequence>QSCSDDNMDSLRVCLLALLCICQIIQGEDESYSAVVVEYSPATQPSVDADTNILNNVANYVQFVNNANSGSILADIIVFPEAGLKGYGNQGTYLEVPDPTDRVSPCAHNTTYEAPLIQLSCAAHATNTYVVVNLGERFYNSTQGRTLYFNTDVVFDRNGVVIARYRKIHLYGEGIKSPSPDGALGYFDTDFGVRFGLMTCFDIIFQVPSLELVKLYNISHFIFSTGWFSEMPFLTAIQEQWYWAYTADAVLLAAGYNLPSAGSTGSGIYLGRQGVAAYTMTETRGSVMLQANLPKQFNSTKGSNALRDISYYNGIGQAHDLTNDVIQEALYGGFPSPPSQIKMKRDFVDVYLTEQIMLPPGSEEHFHDFGVTVRYNVNRTMCQNSLCCNFSLEIVSVYSTTRQNITRGDDYSQLYYRLAVFDGVKNYDYETGGLQTCAIIPCVNSDIRSCGLRSDDPSAQPNTYLDIFYQTEFVFNSVTITGKFSDNNSFVGPNALLEGQGDNFGSLLLPDEFIFSRTNNSTSFQTLTPIQDLVVASVYGRVFSRDGQPYTGNQTGSSSVRIYVEGFLLITAIVFLKFNLNQYSFQ</sequence>
<organism evidence="5">
    <name type="scientific">Graphocephala atropunctata</name>
    <dbReference type="NCBI Taxonomy" id="36148"/>
    <lineage>
        <taxon>Eukaryota</taxon>
        <taxon>Metazoa</taxon>
        <taxon>Ecdysozoa</taxon>
        <taxon>Arthropoda</taxon>
        <taxon>Hexapoda</taxon>
        <taxon>Insecta</taxon>
        <taxon>Pterygota</taxon>
        <taxon>Neoptera</taxon>
        <taxon>Paraneoptera</taxon>
        <taxon>Hemiptera</taxon>
        <taxon>Auchenorrhyncha</taxon>
        <taxon>Membracoidea</taxon>
        <taxon>Cicadellidae</taxon>
        <taxon>Cicadellinae</taxon>
        <taxon>Cicadellini</taxon>
        <taxon>Graphocephala</taxon>
    </lineage>
</organism>
<protein>
    <recommendedName>
        <fullName evidence="4">CN hydrolase domain-containing protein</fullName>
    </recommendedName>
</protein>
<feature type="chain" id="PRO_5008588261" description="CN hydrolase domain-containing protein" evidence="3">
    <location>
        <begin position="28"/>
        <end position="586"/>
    </location>
</feature>
<accession>A0A1B6MJP0</accession>
<dbReference type="InterPro" id="IPR036526">
    <property type="entry name" value="C-N_Hydrolase_sf"/>
</dbReference>
<dbReference type="InterPro" id="IPR043957">
    <property type="entry name" value="Vanin_C"/>
</dbReference>
<keyword evidence="2" id="KW-0378">Hydrolase</keyword>
<gene>
    <name evidence="5" type="ORF">g.10851</name>
</gene>
<evidence type="ECO:0000259" key="4">
    <source>
        <dbReference type="PROSITE" id="PS50263"/>
    </source>
</evidence>
<dbReference type="Gene3D" id="3.60.110.10">
    <property type="entry name" value="Carbon-nitrogen hydrolase"/>
    <property type="match status" value="1"/>
</dbReference>
<dbReference type="Pfam" id="PF19018">
    <property type="entry name" value="Vanin_C"/>
    <property type="match status" value="1"/>
</dbReference>
<reference evidence="5" key="1">
    <citation type="submission" date="2015-11" db="EMBL/GenBank/DDBJ databases">
        <title>De novo transcriptome assembly of four potential Pierce s Disease insect vectors from Arizona vineyards.</title>
        <authorList>
            <person name="Tassone E.E."/>
        </authorList>
    </citation>
    <scope>NUCLEOTIDE SEQUENCE</scope>
</reference>
<feature type="non-terminal residue" evidence="5">
    <location>
        <position position="1"/>
    </location>
</feature>
<feature type="signal peptide" evidence="3">
    <location>
        <begin position="1"/>
        <end position="27"/>
    </location>
</feature>
<keyword evidence="3" id="KW-0732">Signal</keyword>
<evidence type="ECO:0000256" key="1">
    <source>
        <dbReference type="ARBA" id="ARBA00008225"/>
    </source>
</evidence>
<dbReference type="PANTHER" id="PTHR10609:SF14">
    <property type="entry name" value="BIOTINIDASE"/>
    <property type="match status" value="1"/>
</dbReference>
<dbReference type="InterPro" id="IPR040154">
    <property type="entry name" value="Biotinidase/VNN"/>
</dbReference>
<dbReference type="AlphaFoldDB" id="A0A1B6MJP0"/>
<proteinExistence type="inferred from homology"/>
<evidence type="ECO:0000313" key="5">
    <source>
        <dbReference type="EMBL" id="JAT36121.1"/>
    </source>
</evidence>
<evidence type="ECO:0000256" key="2">
    <source>
        <dbReference type="ARBA" id="ARBA00022801"/>
    </source>
</evidence>
<evidence type="ECO:0000256" key="3">
    <source>
        <dbReference type="SAM" id="SignalP"/>
    </source>
</evidence>
<dbReference type="PANTHER" id="PTHR10609">
    <property type="entry name" value="BIOTINIDASE-RELATED"/>
    <property type="match status" value="1"/>
</dbReference>
<dbReference type="InterPro" id="IPR003010">
    <property type="entry name" value="C-N_Hydrolase"/>
</dbReference>
<dbReference type="GO" id="GO:0016787">
    <property type="term" value="F:hydrolase activity"/>
    <property type="evidence" value="ECO:0007669"/>
    <property type="project" value="UniProtKB-KW"/>
</dbReference>
<dbReference type="SUPFAM" id="SSF56317">
    <property type="entry name" value="Carbon-nitrogen hydrolase"/>
    <property type="match status" value="1"/>
</dbReference>